<protein>
    <submittedName>
        <fullName evidence="5">Hydrolase</fullName>
    </submittedName>
</protein>
<dbReference type="NCBIfam" id="TIGR01549">
    <property type="entry name" value="HAD-SF-IA-v1"/>
    <property type="match status" value="1"/>
</dbReference>
<proteinExistence type="predicted"/>
<dbReference type="Gene3D" id="3.40.50.1000">
    <property type="entry name" value="HAD superfamily/HAD-like"/>
    <property type="match status" value="1"/>
</dbReference>
<dbReference type="InterPro" id="IPR036412">
    <property type="entry name" value="HAD-like_sf"/>
</dbReference>
<evidence type="ECO:0000313" key="5">
    <source>
        <dbReference type="EMBL" id="OPH47152.1"/>
    </source>
</evidence>
<dbReference type="EMBL" id="MBTG01000066">
    <property type="protein sequence ID" value="OPH47152.1"/>
    <property type="molecule type" value="Genomic_DNA"/>
</dbReference>
<dbReference type="GO" id="GO:0016791">
    <property type="term" value="F:phosphatase activity"/>
    <property type="evidence" value="ECO:0007669"/>
    <property type="project" value="TreeGrafter"/>
</dbReference>
<dbReference type="SUPFAM" id="SSF56784">
    <property type="entry name" value="HAD-like"/>
    <property type="match status" value="1"/>
</dbReference>
<dbReference type="GO" id="GO:0046872">
    <property type="term" value="F:metal ion binding"/>
    <property type="evidence" value="ECO:0007669"/>
    <property type="project" value="UniProtKB-KW"/>
</dbReference>
<sequence>MKQQAESKAEEKKLIVFLDCGDTIIDEGTEIRDEQGIVIHGKVIPGADIMVRTLAERGYRLALVADGDAQSFKNLLTQNGLYDYFETLTYSEPVKASKPSPRMFKAAVGAMDLSEKDYSRIIMVGNNLSRDVRGANELGITSVFLSWTERYPKAPADDLEIPNYTISEPQALIDLVEALNLQLA</sequence>
<evidence type="ECO:0000256" key="2">
    <source>
        <dbReference type="ARBA" id="ARBA00022723"/>
    </source>
</evidence>
<dbReference type="RefSeq" id="WP_079420865.1">
    <property type="nucleotide sequence ID" value="NZ_MBTG01000066.1"/>
</dbReference>
<dbReference type="InterPro" id="IPR041492">
    <property type="entry name" value="HAD_2"/>
</dbReference>
<comment type="caution">
    <text evidence="5">The sequence shown here is derived from an EMBL/GenBank/DDBJ whole genome shotgun (WGS) entry which is preliminary data.</text>
</comment>
<dbReference type="OrthoDB" id="9802350at2"/>
<evidence type="ECO:0000256" key="1">
    <source>
        <dbReference type="ARBA" id="ARBA00001946"/>
    </source>
</evidence>
<dbReference type="PANTHER" id="PTHR46470:SF2">
    <property type="entry name" value="GLYCERALDEHYDE 3-PHOSPHATE PHOSPHATASE"/>
    <property type="match status" value="1"/>
</dbReference>
<keyword evidence="6" id="KW-1185">Reference proteome</keyword>
<dbReference type="GO" id="GO:0044281">
    <property type="term" value="P:small molecule metabolic process"/>
    <property type="evidence" value="ECO:0007669"/>
    <property type="project" value="UniProtKB-ARBA"/>
</dbReference>
<dbReference type="Pfam" id="PF13419">
    <property type="entry name" value="HAD_2"/>
    <property type="match status" value="1"/>
</dbReference>
<evidence type="ECO:0000313" key="6">
    <source>
        <dbReference type="Proteomes" id="UP000190626"/>
    </source>
</evidence>
<organism evidence="5 6">
    <name type="scientific">Paenibacillus ferrarius</name>
    <dbReference type="NCBI Taxonomy" id="1469647"/>
    <lineage>
        <taxon>Bacteria</taxon>
        <taxon>Bacillati</taxon>
        <taxon>Bacillota</taxon>
        <taxon>Bacilli</taxon>
        <taxon>Bacillales</taxon>
        <taxon>Paenibacillaceae</taxon>
        <taxon>Paenibacillus</taxon>
    </lineage>
</organism>
<dbReference type="AlphaFoldDB" id="A0A1V4H7K2"/>
<keyword evidence="4" id="KW-0460">Magnesium</keyword>
<dbReference type="Proteomes" id="UP000190626">
    <property type="component" value="Unassembled WGS sequence"/>
</dbReference>
<keyword evidence="2" id="KW-0479">Metal-binding</keyword>
<dbReference type="InterPro" id="IPR006439">
    <property type="entry name" value="HAD-SF_hydro_IA"/>
</dbReference>
<dbReference type="InterPro" id="IPR023214">
    <property type="entry name" value="HAD_sf"/>
</dbReference>
<comment type="cofactor">
    <cofactor evidence="1">
        <name>Mg(2+)</name>
        <dbReference type="ChEBI" id="CHEBI:18420"/>
    </cofactor>
</comment>
<name>A0A1V4H7K2_9BACL</name>
<dbReference type="STRING" id="1469647.BC351_11645"/>
<accession>A0A1V4H7K2</accession>
<dbReference type="InterPro" id="IPR051400">
    <property type="entry name" value="HAD-like_hydrolase"/>
</dbReference>
<gene>
    <name evidence="5" type="ORF">BC351_11645</name>
</gene>
<dbReference type="PANTHER" id="PTHR46470">
    <property type="entry name" value="N-ACYLNEURAMINATE-9-PHOSPHATASE"/>
    <property type="match status" value="1"/>
</dbReference>
<reference evidence="6" key="1">
    <citation type="submission" date="2016-07" db="EMBL/GenBank/DDBJ databases">
        <authorList>
            <person name="Florea S."/>
            <person name="Webb J.S."/>
            <person name="Jaromczyk J."/>
            <person name="Schardl C.L."/>
        </authorList>
    </citation>
    <scope>NUCLEOTIDE SEQUENCE [LARGE SCALE GENOMIC DNA]</scope>
    <source>
        <strain evidence="6">CY1</strain>
    </source>
</reference>
<evidence type="ECO:0000256" key="4">
    <source>
        <dbReference type="ARBA" id="ARBA00022842"/>
    </source>
</evidence>
<evidence type="ECO:0000256" key="3">
    <source>
        <dbReference type="ARBA" id="ARBA00022801"/>
    </source>
</evidence>
<keyword evidence="3 5" id="KW-0378">Hydrolase</keyword>